<proteinExistence type="inferred from homology"/>
<gene>
    <name evidence="4" type="ORF">C4D60_Mb00t08820</name>
</gene>
<keyword evidence="2" id="KW-0804">Transcription</keyword>
<dbReference type="STRING" id="52838.A0A4V6T3X0"/>
<protein>
    <submittedName>
        <fullName evidence="4">Uncharacterized protein</fullName>
    </submittedName>
</protein>
<keyword evidence="2" id="KW-0805">Transcription regulation</keyword>
<dbReference type="EMBL" id="PYDT01000267">
    <property type="protein sequence ID" value="THU42896.1"/>
    <property type="molecule type" value="Genomic_DNA"/>
</dbReference>
<evidence type="ECO:0000256" key="1">
    <source>
        <dbReference type="ARBA" id="ARBA00007692"/>
    </source>
</evidence>
<dbReference type="InterPro" id="IPR038538">
    <property type="entry name" value="MTERF_sf"/>
</dbReference>
<evidence type="ECO:0000313" key="4">
    <source>
        <dbReference type="EMBL" id="THU42896.1"/>
    </source>
</evidence>
<dbReference type="GO" id="GO:0006353">
    <property type="term" value="P:DNA-templated transcription termination"/>
    <property type="evidence" value="ECO:0007669"/>
    <property type="project" value="UniProtKB-KW"/>
</dbReference>
<keyword evidence="2" id="KW-0806">Transcription termination</keyword>
<keyword evidence="3" id="KW-0809">Transit peptide</keyword>
<evidence type="ECO:0000256" key="2">
    <source>
        <dbReference type="ARBA" id="ARBA00022472"/>
    </source>
</evidence>
<dbReference type="Gene3D" id="1.25.70.10">
    <property type="entry name" value="Transcription termination factor 3, mitochondrial"/>
    <property type="match status" value="1"/>
</dbReference>
<dbReference type="PANTHER" id="PTHR13068:SF242">
    <property type="entry name" value="OS04G0637500 PROTEIN"/>
    <property type="match status" value="1"/>
</dbReference>
<dbReference type="InterPro" id="IPR003690">
    <property type="entry name" value="MTERF"/>
</dbReference>
<sequence>MHPNLKFLTDECGIPEERVSIIVKRSPRFITQKPESLRALVVRADELGVPRQSRMYMWTLDVFHNVSKERFEAKVELMRSFGWSESEFSSAVRKNPTFLGISHDMLRRKVDFFFNVVGYTPSFIADKSNLLLYSLQKRIAPQAISIMKL</sequence>
<dbReference type="AlphaFoldDB" id="A0A4V6T3X0"/>
<dbReference type="GO" id="GO:0003676">
    <property type="term" value="F:nucleic acid binding"/>
    <property type="evidence" value="ECO:0007669"/>
    <property type="project" value="InterPro"/>
</dbReference>
<dbReference type="PANTHER" id="PTHR13068">
    <property type="entry name" value="CGI-12 PROTEIN-RELATED"/>
    <property type="match status" value="1"/>
</dbReference>
<dbReference type="Proteomes" id="UP000317650">
    <property type="component" value="Unassembled WGS sequence"/>
</dbReference>
<dbReference type="Pfam" id="PF02536">
    <property type="entry name" value="mTERF"/>
    <property type="match status" value="1"/>
</dbReference>
<name>A0A4V6T3X0_MUSBA</name>
<evidence type="ECO:0000256" key="3">
    <source>
        <dbReference type="ARBA" id="ARBA00022946"/>
    </source>
</evidence>
<comment type="caution">
    <text evidence="4">The sequence shown here is derived from an EMBL/GenBank/DDBJ whole genome shotgun (WGS) entry which is preliminary data.</text>
</comment>
<keyword evidence="5" id="KW-1185">Reference proteome</keyword>
<comment type="similarity">
    <text evidence="1">Belongs to the mTERF family.</text>
</comment>
<reference evidence="4 5" key="1">
    <citation type="journal article" date="2019" name="Nat. Plants">
        <title>Genome sequencing of Musa balbisiana reveals subgenome evolution and function divergence in polyploid bananas.</title>
        <authorList>
            <person name="Yao X."/>
        </authorList>
    </citation>
    <scope>NUCLEOTIDE SEQUENCE [LARGE SCALE GENOMIC DNA]</scope>
    <source>
        <strain evidence="5">cv. DH-PKW</strain>
        <tissue evidence="4">Leaves</tissue>
    </source>
</reference>
<accession>A0A4V6T3X0</accession>
<organism evidence="4 5">
    <name type="scientific">Musa balbisiana</name>
    <name type="common">Banana</name>
    <dbReference type="NCBI Taxonomy" id="52838"/>
    <lineage>
        <taxon>Eukaryota</taxon>
        <taxon>Viridiplantae</taxon>
        <taxon>Streptophyta</taxon>
        <taxon>Embryophyta</taxon>
        <taxon>Tracheophyta</taxon>
        <taxon>Spermatophyta</taxon>
        <taxon>Magnoliopsida</taxon>
        <taxon>Liliopsida</taxon>
        <taxon>Zingiberales</taxon>
        <taxon>Musaceae</taxon>
        <taxon>Musa</taxon>
    </lineage>
</organism>
<evidence type="ECO:0000313" key="5">
    <source>
        <dbReference type="Proteomes" id="UP000317650"/>
    </source>
</evidence>